<evidence type="ECO:0000256" key="4">
    <source>
        <dbReference type="ARBA" id="ARBA00022832"/>
    </source>
</evidence>
<dbReference type="PIRSF" id="PIRSF000094">
    <property type="entry name" value="Enoyl-ACP_rdct"/>
    <property type="match status" value="1"/>
</dbReference>
<dbReference type="Gene3D" id="3.40.50.720">
    <property type="entry name" value="NAD(P)-binding Rossmann-like Domain"/>
    <property type="match status" value="1"/>
</dbReference>
<feature type="binding site" evidence="10">
    <location>
        <position position="95"/>
    </location>
    <ligand>
        <name>substrate</name>
    </ligand>
</feature>
<dbReference type="EMBL" id="MAAO01000005">
    <property type="protein sequence ID" value="OUR97897.1"/>
    <property type="molecule type" value="Genomic_DNA"/>
</dbReference>
<evidence type="ECO:0000256" key="8">
    <source>
        <dbReference type="PIRNR" id="PIRNR000094"/>
    </source>
</evidence>
<evidence type="ECO:0000256" key="1">
    <source>
        <dbReference type="ARBA" id="ARBA00005194"/>
    </source>
</evidence>
<dbReference type="EC" id="1.3.1.9" evidence="8"/>
<sequence>MNLLQGKKALILGVANERSIAWGIARALKAQGADVGMTFLNDALKKRVEPLSEEIGADFLVEMDVTNDDHYESLSKAVEENWGKFDILIHSLAFADKEDLKKRFSDTSREGFKMACDISAFSLIGLCQSLRPQMNVGASVIALTYHGSVKVLKGYNVMGVAKAALESSVRYLADDLGPEGIRVNSISAGPIRTLAASGVPGLKNFLKDVEEKAPLRKNVTTEDVGGAAVFLASSLGAGVTGEILYVDSGLSIMGA</sequence>
<evidence type="ECO:0000256" key="10">
    <source>
        <dbReference type="PIRSR" id="PIRSR000094-2"/>
    </source>
</evidence>
<keyword evidence="7 8" id="KW-0275">Fatty acid biosynthesis</keyword>
<protein>
    <recommendedName>
        <fullName evidence="8">Enoyl-[acyl-carrier-protein] reductase [NADH]</fullName>
        <ecNumber evidence="8">1.3.1.9</ecNumber>
    </recommendedName>
</protein>
<evidence type="ECO:0000256" key="7">
    <source>
        <dbReference type="ARBA" id="ARBA00023160"/>
    </source>
</evidence>
<dbReference type="Pfam" id="PF13561">
    <property type="entry name" value="adh_short_C2"/>
    <property type="match status" value="1"/>
</dbReference>
<feature type="binding site" evidence="11">
    <location>
        <position position="13"/>
    </location>
    <ligand>
        <name>NAD(+)</name>
        <dbReference type="ChEBI" id="CHEBI:57540"/>
    </ligand>
</feature>
<dbReference type="PRINTS" id="PR00081">
    <property type="entry name" value="GDHRDH"/>
</dbReference>
<keyword evidence="6" id="KW-0443">Lipid metabolism</keyword>
<dbReference type="InterPro" id="IPR002347">
    <property type="entry name" value="SDR_fam"/>
</dbReference>
<dbReference type="InterPro" id="IPR014358">
    <property type="entry name" value="Enoyl-ACP_Rdtase_NADH"/>
</dbReference>
<keyword evidence="8 11" id="KW-0520">NAD</keyword>
<dbReference type="UniPathway" id="UPA00094"/>
<name>A0A1Y5FA15_9BACT</name>
<feature type="binding site" evidence="11">
    <location>
        <begin position="19"/>
        <end position="20"/>
    </location>
    <ligand>
        <name>NAD(+)</name>
        <dbReference type="ChEBI" id="CHEBI:57540"/>
    </ligand>
</feature>
<feature type="binding site" evidence="11">
    <location>
        <position position="92"/>
    </location>
    <ligand>
        <name>NAD(+)</name>
        <dbReference type="ChEBI" id="CHEBI:57540"/>
    </ligand>
</feature>
<comment type="caution">
    <text evidence="12">The sequence shown here is derived from an EMBL/GenBank/DDBJ whole genome shotgun (WGS) entry which is preliminary data.</text>
</comment>
<feature type="binding site" evidence="11">
    <location>
        <begin position="64"/>
        <end position="65"/>
    </location>
    <ligand>
        <name>NAD(+)</name>
        <dbReference type="ChEBI" id="CHEBI:57540"/>
    </ligand>
</feature>
<feature type="active site" description="Proton acceptor" evidence="9">
    <location>
        <position position="145"/>
    </location>
</feature>
<dbReference type="GO" id="GO:0006633">
    <property type="term" value="P:fatty acid biosynthetic process"/>
    <property type="evidence" value="ECO:0007669"/>
    <property type="project" value="UniProtKB-UniPathway"/>
</dbReference>
<dbReference type="Proteomes" id="UP000196531">
    <property type="component" value="Unassembled WGS sequence"/>
</dbReference>
<evidence type="ECO:0000313" key="13">
    <source>
        <dbReference type="Proteomes" id="UP000196531"/>
    </source>
</evidence>
<dbReference type="PANTHER" id="PTHR43159:SF2">
    <property type="entry name" value="ENOYL-[ACYL-CARRIER-PROTEIN] REDUCTASE [NADH], CHLOROPLASTIC"/>
    <property type="match status" value="1"/>
</dbReference>
<dbReference type="PANTHER" id="PTHR43159">
    <property type="entry name" value="ENOYL-[ACYL-CARRIER-PROTEIN] REDUCTASE"/>
    <property type="match status" value="1"/>
</dbReference>
<feature type="active site" description="Proton acceptor" evidence="9">
    <location>
        <position position="155"/>
    </location>
</feature>
<keyword evidence="4" id="KW-0276">Fatty acid metabolism</keyword>
<reference evidence="13" key="1">
    <citation type="journal article" date="2017" name="Proc. Natl. Acad. Sci. U.S.A.">
        <title>Simulation of Deepwater Horizon oil plume reveals substrate specialization within a complex community of hydrocarbon-degraders.</title>
        <authorList>
            <person name="Hu P."/>
            <person name="Dubinsky E.A."/>
            <person name="Probst A.J."/>
            <person name="Wang J."/>
            <person name="Sieber C.M.K."/>
            <person name="Tom L.M."/>
            <person name="Gardinali P."/>
            <person name="Banfield J.F."/>
            <person name="Atlas R.M."/>
            <person name="Andersen G.L."/>
        </authorList>
    </citation>
    <scope>NUCLEOTIDE SEQUENCE [LARGE SCALE GENOMIC DNA]</scope>
</reference>
<proteinExistence type="inferred from homology"/>
<organism evidence="12 13">
    <name type="scientific">Halobacteriovorax marinus</name>
    <dbReference type="NCBI Taxonomy" id="97084"/>
    <lineage>
        <taxon>Bacteria</taxon>
        <taxon>Pseudomonadati</taxon>
        <taxon>Bdellovibrionota</taxon>
        <taxon>Bacteriovoracia</taxon>
        <taxon>Bacteriovoracales</taxon>
        <taxon>Halobacteriovoraceae</taxon>
        <taxon>Halobacteriovorax</taxon>
    </lineage>
</organism>
<dbReference type="InterPro" id="IPR036291">
    <property type="entry name" value="NAD(P)-bd_dom_sf"/>
</dbReference>
<dbReference type="FunFam" id="1.10.8.400:FF:000001">
    <property type="entry name" value="Enoyl-[acyl-carrier-protein] reductase [NADH]"/>
    <property type="match status" value="1"/>
</dbReference>
<evidence type="ECO:0000313" key="12">
    <source>
        <dbReference type="EMBL" id="OUR97897.1"/>
    </source>
</evidence>
<dbReference type="Gene3D" id="1.10.8.400">
    <property type="entry name" value="Enoyl acyl carrier protein reductase"/>
    <property type="match status" value="1"/>
</dbReference>
<accession>A0A1Y5FA15</accession>
<dbReference type="CDD" id="cd05372">
    <property type="entry name" value="ENR_SDR"/>
    <property type="match status" value="1"/>
</dbReference>
<comment type="pathway">
    <text evidence="1">Lipid metabolism; fatty acid biosynthesis.</text>
</comment>
<evidence type="ECO:0000256" key="6">
    <source>
        <dbReference type="ARBA" id="ARBA00023098"/>
    </source>
</evidence>
<feature type="binding site" evidence="11">
    <location>
        <begin position="191"/>
        <end position="195"/>
    </location>
    <ligand>
        <name>NAD(+)</name>
        <dbReference type="ChEBI" id="CHEBI:57540"/>
    </ligand>
</feature>
<feature type="binding site" evidence="11">
    <location>
        <position position="162"/>
    </location>
    <ligand>
        <name>NAD(+)</name>
        <dbReference type="ChEBI" id="CHEBI:57540"/>
    </ligand>
</feature>
<keyword evidence="5 8" id="KW-0560">Oxidoreductase</keyword>
<evidence type="ECO:0000256" key="2">
    <source>
        <dbReference type="ARBA" id="ARBA00009233"/>
    </source>
</evidence>
<keyword evidence="3 8" id="KW-0444">Lipid biosynthesis</keyword>
<comment type="similarity">
    <text evidence="2 8">Belongs to the short-chain dehydrogenases/reductases (SDR) family. FabI subfamily.</text>
</comment>
<dbReference type="AlphaFoldDB" id="A0A1Y5FA15"/>
<evidence type="ECO:0000256" key="11">
    <source>
        <dbReference type="PIRSR" id="PIRSR000094-3"/>
    </source>
</evidence>
<comment type="catalytic activity">
    <reaction evidence="8">
        <text>a 2,3-saturated acyl-[ACP] + NAD(+) = a (2E)-enoyl-[ACP] + NADH + H(+)</text>
        <dbReference type="Rhea" id="RHEA:10240"/>
        <dbReference type="Rhea" id="RHEA-COMP:9925"/>
        <dbReference type="Rhea" id="RHEA-COMP:9926"/>
        <dbReference type="ChEBI" id="CHEBI:15378"/>
        <dbReference type="ChEBI" id="CHEBI:57540"/>
        <dbReference type="ChEBI" id="CHEBI:57945"/>
        <dbReference type="ChEBI" id="CHEBI:78784"/>
        <dbReference type="ChEBI" id="CHEBI:78785"/>
        <dbReference type="EC" id="1.3.1.9"/>
    </reaction>
</comment>
<dbReference type="GO" id="GO:0004318">
    <property type="term" value="F:enoyl-[acyl-carrier-protein] reductase (NADH) activity"/>
    <property type="evidence" value="ECO:0007669"/>
    <property type="project" value="UniProtKB-EC"/>
</dbReference>
<evidence type="ECO:0000256" key="5">
    <source>
        <dbReference type="ARBA" id="ARBA00023002"/>
    </source>
</evidence>
<dbReference type="SUPFAM" id="SSF51735">
    <property type="entry name" value="NAD(P)-binding Rossmann-fold domains"/>
    <property type="match status" value="1"/>
</dbReference>
<evidence type="ECO:0000256" key="9">
    <source>
        <dbReference type="PIRSR" id="PIRSR000094-1"/>
    </source>
</evidence>
<evidence type="ECO:0000256" key="3">
    <source>
        <dbReference type="ARBA" id="ARBA00022516"/>
    </source>
</evidence>
<gene>
    <name evidence="12" type="ORF">A9Q84_06790</name>
</gene>